<sequence length="93" mass="9342">PGGMHGAAQAQAQPIDRYLASLGLYQRRHSSSFPHYRLPAGEMPLLYGTAADATIAAIAAAAAAWAPGAPVASISTTPATLAGSAARGKRATV</sequence>
<feature type="non-terminal residue" evidence="1">
    <location>
        <position position="1"/>
    </location>
</feature>
<dbReference type="Proteomes" id="UP001140217">
    <property type="component" value="Unassembled WGS sequence"/>
</dbReference>
<gene>
    <name evidence="1" type="ORF">H4R18_004638</name>
</gene>
<evidence type="ECO:0000313" key="1">
    <source>
        <dbReference type="EMBL" id="KAJ2778389.1"/>
    </source>
</evidence>
<accession>A0A9W8H541</accession>
<dbReference type="EMBL" id="JANBUL010000232">
    <property type="protein sequence ID" value="KAJ2778389.1"/>
    <property type="molecule type" value="Genomic_DNA"/>
</dbReference>
<evidence type="ECO:0000313" key="2">
    <source>
        <dbReference type="Proteomes" id="UP001140217"/>
    </source>
</evidence>
<organism evidence="1 2">
    <name type="scientific">Coemansia javaensis</name>
    <dbReference type="NCBI Taxonomy" id="2761396"/>
    <lineage>
        <taxon>Eukaryota</taxon>
        <taxon>Fungi</taxon>
        <taxon>Fungi incertae sedis</taxon>
        <taxon>Zoopagomycota</taxon>
        <taxon>Kickxellomycotina</taxon>
        <taxon>Kickxellomycetes</taxon>
        <taxon>Kickxellales</taxon>
        <taxon>Kickxellaceae</taxon>
        <taxon>Coemansia</taxon>
    </lineage>
</organism>
<name>A0A9W8H541_9FUNG</name>
<keyword evidence="2" id="KW-1185">Reference proteome</keyword>
<protein>
    <submittedName>
        <fullName evidence="1">Uncharacterized protein</fullName>
    </submittedName>
</protein>
<dbReference type="AlphaFoldDB" id="A0A9W8H541"/>
<proteinExistence type="predicted"/>
<reference evidence="1" key="1">
    <citation type="submission" date="2022-07" db="EMBL/GenBank/DDBJ databases">
        <title>Phylogenomic reconstructions and comparative analyses of Kickxellomycotina fungi.</title>
        <authorList>
            <person name="Reynolds N.K."/>
            <person name="Stajich J.E."/>
            <person name="Barry K."/>
            <person name="Grigoriev I.V."/>
            <person name="Crous P."/>
            <person name="Smith M.E."/>
        </authorList>
    </citation>
    <scope>NUCLEOTIDE SEQUENCE</scope>
    <source>
        <strain evidence="1">NBRC 105414</strain>
    </source>
</reference>
<comment type="caution">
    <text evidence="1">The sequence shown here is derived from an EMBL/GenBank/DDBJ whole genome shotgun (WGS) entry which is preliminary data.</text>
</comment>